<comment type="caution">
    <text evidence="1">The sequence shown here is derived from an EMBL/GenBank/DDBJ whole genome shotgun (WGS) entry which is preliminary data.</text>
</comment>
<dbReference type="EMBL" id="NOIG01000006">
    <property type="protein sequence ID" value="OYD50546.1"/>
    <property type="molecule type" value="Genomic_DNA"/>
</dbReference>
<accession>A0A235ENC3</accession>
<organism evidence="1 2">
    <name type="scientific">Acidovorax kalamii</name>
    <dbReference type="NCBI Taxonomy" id="2004485"/>
    <lineage>
        <taxon>Bacteria</taxon>
        <taxon>Pseudomonadati</taxon>
        <taxon>Pseudomonadota</taxon>
        <taxon>Betaproteobacteria</taxon>
        <taxon>Burkholderiales</taxon>
        <taxon>Comamonadaceae</taxon>
        <taxon>Acidovorax</taxon>
    </lineage>
</organism>
<evidence type="ECO:0000313" key="1">
    <source>
        <dbReference type="EMBL" id="OYD50546.1"/>
    </source>
</evidence>
<keyword evidence="2" id="KW-1185">Reference proteome</keyword>
<protein>
    <submittedName>
        <fullName evidence="1">Uncharacterized protein</fullName>
    </submittedName>
</protein>
<proteinExistence type="predicted"/>
<reference evidence="1 2" key="1">
    <citation type="submission" date="2017-07" db="EMBL/GenBank/DDBJ databases">
        <title>Acidovorax KNDSW TSA 6 genome sequence and assembly.</title>
        <authorList>
            <person name="Mayilraj S."/>
        </authorList>
    </citation>
    <scope>NUCLEOTIDE SEQUENCE [LARGE SCALE GENOMIC DNA]</scope>
    <source>
        <strain evidence="1 2">KNDSW-TSA6</strain>
    </source>
</reference>
<name>A0A235ENC3_9BURK</name>
<dbReference type="RefSeq" id="WP_133066277.1">
    <property type="nucleotide sequence ID" value="NZ_NOIG01000006.1"/>
</dbReference>
<evidence type="ECO:0000313" key="2">
    <source>
        <dbReference type="Proteomes" id="UP000215441"/>
    </source>
</evidence>
<gene>
    <name evidence="1" type="ORF">CBY09_10940</name>
</gene>
<dbReference type="AlphaFoldDB" id="A0A235ENC3"/>
<dbReference type="Proteomes" id="UP000215441">
    <property type="component" value="Unassembled WGS sequence"/>
</dbReference>
<sequence length="422" mass="46556">MKTAFDPLQKLTTQESIRFVGTIGGVSTNVPEHFSSLLQLFIGREVRTASELVERIIADTKCTQKVAAVSVEEASALGLIASIPGPTLTHKKYLLDDQGRVVNAMRKHPGWSNPARRRLVFLRPMFEANGDYLLQAMSVLDGGTEPELVVDAFRTLVQKMALAKVAELPANQSGSKWDTFRQAVVSRQRSIFGERSAIGDGNLTLEALQKQKRLASEAALNALRKKAPPAATESSQGGAGGTRTLEHHFSRCRAWLDSLGLLEHRSGRPFRLNESGQTLLNYFRSRLRRGSLNIPPSLATLSDCFRMDAEEAADVWGAVIDDLFWEGAILALDGGGSYTPTRAELKTRFDAAFNLVRVTGITEAMLTPLRQTLFFGFLWDGKPIRDLTPVISGDESIPAEYPNEYGFGRNRQGRLAYLFKKS</sequence>
<dbReference type="OrthoDB" id="9816975at2"/>